<proteinExistence type="predicted"/>
<name>Q2IZX3_RHOP2</name>
<protein>
    <recommendedName>
        <fullName evidence="3">Class I SAM-dependent methyltransferase</fullName>
    </recommendedName>
</protein>
<dbReference type="eggNOG" id="COG4122">
    <property type="taxonomic scope" value="Bacteria"/>
</dbReference>
<dbReference type="AlphaFoldDB" id="Q2IZX3"/>
<accession>Q2IZX3</accession>
<dbReference type="PANTHER" id="PTHR40036:SF1">
    <property type="entry name" value="MACROCIN O-METHYLTRANSFERASE"/>
    <property type="match status" value="1"/>
</dbReference>
<dbReference type="KEGG" id="rpb:RPB_1527"/>
<dbReference type="InterPro" id="IPR029063">
    <property type="entry name" value="SAM-dependent_MTases_sf"/>
</dbReference>
<dbReference type="Gene3D" id="3.40.50.150">
    <property type="entry name" value="Vaccinia Virus protein VP39"/>
    <property type="match status" value="1"/>
</dbReference>
<dbReference type="STRING" id="316058.RPB_1527"/>
<dbReference type="Proteomes" id="UP000008809">
    <property type="component" value="Chromosome"/>
</dbReference>
<keyword evidence="2" id="KW-1185">Reference proteome</keyword>
<dbReference type="PANTHER" id="PTHR40036">
    <property type="entry name" value="MACROCIN O-METHYLTRANSFERASE"/>
    <property type="match status" value="1"/>
</dbReference>
<dbReference type="EMBL" id="CP000250">
    <property type="protein sequence ID" value="ABD06237.1"/>
    <property type="molecule type" value="Genomic_DNA"/>
</dbReference>
<gene>
    <name evidence="1" type="ordered locus">RPB_1527</name>
</gene>
<evidence type="ECO:0000313" key="1">
    <source>
        <dbReference type="EMBL" id="ABD06237.1"/>
    </source>
</evidence>
<reference evidence="1 2" key="1">
    <citation type="submission" date="2006-01" db="EMBL/GenBank/DDBJ databases">
        <title>Complete sequence of Rhodopseudomonas palustris HaA2.</title>
        <authorList>
            <consortium name="US DOE Joint Genome Institute"/>
            <person name="Copeland A."/>
            <person name="Lucas S."/>
            <person name="Lapidus A."/>
            <person name="Barry K."/>
            <person name="Detter J.C."/>
            <person name="Glavina T."/>
            <person name="Hammon N."/>
            <person name="Israni S."/>
            <person name="Pitluck S."/>
            <person name="Chain P."/>
            <person name="Malfatti S."/>
            <person name="Shin M."/>
            <person name="Vergez L."/>
            <person name="Schmutz J."/>
            <person name="Larimer F."/>
            <person name="Land M."/>
            <person name="Hauser L."/>
            <person name="Pelletier D.A."/>
            <person name="Kyrpides N."/>
            <person name="Anderson I."/>
            <person name="Oda Y."/>
            <person name="Harwood C.S."/>
            <person name="Richardson P."/>
        </authorList>
    </citation>
    <scope>NUCLEOTIDE SEQUENCE [LARGE SCALE GENOMIC DNA]</scope>
    <source>
        <strain evidence="1 2">HaA2</strain>
    </source>
</reference>
<dbReference type="HOGENOM" id="CLU_917913_0_0_5"/>
<organism evidence="1 2">
    <name type="scientific">Rhodopseudomonas palustris (strain HaA2)</name>
    <dbReference type="NCBI Taxonomy" id="316058"/>
    <lineage>
        <taxon>Bacteria</taxon>
        <taxon>Pseudomonadati</taxon>
        <taxon>Pseudomonadota</taxon>
        <taxon>Alphaproteobacteria</taxon>
        <taxon>Hyphomicrobiales</taxon>
        <taxon>Nitrobacteraceae</taxon>
        <taxon>Rhodopseudomonas</taxon>
    </lineage>
</organism>
<evidence type="ECO:0008006" key="3">
    <source>
        <dbReference type="Google" id="ProtNLM"/>
    </source>
</evidence>
<sequence length="303" mass="33993">MDSSNSSGPRQLDVMSVERADRPRHVGTVRRQVVRVSWLPSVVVDLLHDFGTALQKVANVLRFERFWTEKVRNDDRVVVVPTFNKQLGKKPIWNAALNWINANSTSGTILEFGTNNGGWLKYFTDHLPEKFHLVGFDCFEGLPEAWDGLPAGSIKGFGAPVELWADDPAARAKVIADAAAGIRFPPPPQPNVSIESGLFSESLPRFLSAGWPHDLRLVHFDADLYISTRPVLDTLCGSLRHRYLILFDEFYSVNHEFKAWYEFVALYKLRDWRVIATSEDGSQVLIEVNSRSAVDVPDVGATS</sequence>
<dbReference type="SUPFAM" id="SSF53335">
    <property type="entry name" value="S-adenosyl-L-methionine-dependent methyltransferases"/>
    <property type="match status" value="1"/>
</dbReference>
<evidence type="ECO:0000313" key="2">
    <source>
        <dbReference type="Proteomes" id="UP000008809"/>
    </source>
</evidence>
<dbReference type="InterPro" id="IPR008884">
    <property type="entry name" value="TylF_MeTrfase"/>
</dbReference>